<dbReference type="GO" id="GO:0042277">
    <property type="term" value="F:peptide binding"/>
    <property type="evidence" value="ECO:0007669"/>
    <property type="project" value="TreeGrafter"/>
</dbReference>
<dbReference type="GO" id="GO:0032870">
    <property type="term" value="P:cellular response to hormone stimulus"/>
    <property type="evidence" value="ECO:0007669"/>
    <property type="project" value="TreeGrafter"/>
</dbReference>
<dbReference type="PANTHER" id="PTHR24241">
    <property type="entry name" value="NEUROPEPTIDE RECEPTOR-RELATED G-PROTEIN COUPLED RECEPTOR"/>
    <property type="match status" value="1"/>
</dbReference>
<evidence type="ECO:0000256" key="9">
    <source>
        <dbReference type="SAM" id="Phobius"/>
    </source>
</evidence>
<dbReference type="InterPro" id="IPR017452">
    <property type="entry name" value="GPCR_Rhodpsn_7TM"/>
</dbReference>
<keyword evidence="5 9" id="KW-0472">Membrane</keyword>
<dbReference type="PANTHER" id="PTHR24241:SF76">
    <property type="entry name" value="NEUROPEPTIDE SIFAMIDE RECEPTOR"/>
    <property type="match status" value="1"/>
</dbReference>
<sequence length="368" mass="41781">MNNSTITEEDADMPWSGTERAVIDAAYVLVITLALVANALICFLVMKKRVRRSPFNLLLANLSISDFLAALTLGPYIFIKLKGIDASQATRDLVCSFTIGLTPFFICTTVTVVFMTLISVHRYISIRYPLKWAWHIGVRGVKITVGFTWTVSTVVLLPNFFSFWHDNDYGICYRSWPDGFNGQIYATFTFVFGLLLPLLTFTFCFVFTLKILRTQVADIGMTNNYASRSRRKAVRLLGALVGTYVICWGPFYIYWLLSRSTNAFTSDWRGNYARMRVIRIVVLFASLNTVLDPLLYGLMSDDFKRAIHLLVCHRKKKVKRNLPNESLNTTRPRTLTNSSLANGSNECWQTLKEETDVRGNRTITSGVS</sequence>
<comment type="subcellular location">
    <subcellularLocation>
        <location evidence="1">Cell membrane</location>
        <topology evidence="1">Multi-pass membrane protein</topology>
    </subcellularLocation>
</comment>
<keyword evidence="7" id="KW-0297">G-protein coupled receptor</keyword>
<dbReference type="EMBL" id="MH644100">
    <property type="protein sequence ID" value="QBS47875.1"/>
    <property type="molecule type" value="mRNA"/>
</dbReference>
<dbReference type="GO" id="GO:0004930">
    <property type="term" value="F:G protein-coupled receptor activity"/>
    <property type="evidence" value="ECO:0007669"/>
    <property type="project" value="UniProtKB-KW"/>
</dbReference>
<dbReference type="GO" id="GO:0005886">
    <property type="term" value="C:plasma membrane"/>
    <property type="evidence" value="ECO:0007669"/>
    <property type="project" value="UniProtKB-SubCell"/>
</dbReference>
<reference evidence="11" key="2">
    <citation type="journal article" date="2019" name="BMC Genomics">
        <title>De novo transcriptome assembly of the cubomedusa Tripedalia cystophora, including the analysis of a set of genes involved in peptidergic neurotransmission.</title>
        <authorList>
            <person name="Nielsen S.K."/>
            <person name="Koch T.L."/>
            <person name="Hauser F."/>
            <person name="Garm A."/>
            <person name="Grimmelikhuijzen C.J."/>
        </authorList>
    </citation>
    <scope>NUCLEOTIDE SEQUENCE</scope>
</reference>
<feature type="compositionally biased region" description="Polar residues" evidence="8">
    <location>
        <begin position="323"/>
        <end position="341"/>
    </location>
</feature>
<keyword evidence="11" id="KW-0527">Neuropeptide</keyword>
<dbReference type="AlphaFoldDB" id="A0A4D5XW90"/>
<feature type="transmembrane region" description="Helical" evidence="9">
    <location>
        <begin position="184"/>
        <end position="212"/>
    </location>
</feature>
<evidence type="ECO:0000256" key="2">
    <source>
        <dbReference type="ARBA" id="ARBA00022475"/>
    </source>
</evidence>
<dbReference type="CDD" id="cd00637">
    <property type="entry name" value="7tm_classA_rhodopsin-like"/>
    <property type="match status" value="1"/>
</dbReference>
<evidence type="ECO:0000256" key="3">
    <source>
        <dbReference type="ARBA" id="ARBA00022692"/>
    </source>
</evidence>
<evidence type="ECO:0000313" key="11">
    <source>
        <dbReference type="EMBL" id="QBS47875.1"/>
    </source>
</evidence>
<dbReference type="Gene3D" id="1.20.1070.10">
    <property type="entry name" value="Rhodopsin 7-helix transmembrane proteins"/>
    <property type="match status" value="1"/>
</dbReference>
<evidence type="ECO:0000256" key="6">
    <source>
        <dbReference type="ARBA" id="ARBA00023170"/>
    </source>
</evidence>
<feature type="domain" description="G-protein coupled receptors family 1 profile" evidence="10">
    <location>
        <begin position="37"/>
        <end position="296"/>
    </location>
</feature>
<keyword evidence="3 7" id="KW-0812">Transmembrane</keyword>
<dbReference type="PRINTS" id="PR00237">
    <property type="entry name" value="GPCRRHODOPSN"/>
</dbReference>
<feature type="transmembrane region" description="Helical" evidence="9">
    <location>
        <begin position="277"/>
        <end position="298"/>
    </location>
</feature>
<evidence type="ECO:0000256" key="4">
    <source>
        <dbReference type="ARBA" id="ARBA00022989"/>
    </source>
</evidence>
<accession>A0A4D5XW90</accession>
<feature type="transmembrane region" description="Helical" evidence="9">
    <location>
        <begin position="141"/>
        <end position="164"/>
    </location>
</feature>
<reference evidence="11" key="1">
    <citation type="submission" date="2018-07" db="EMBL/GenBank/DDBJ databases">
        <authorList>
            <person name="Nielsen S.K.D."/>
            <person name="Koch T.L."/>
            <person name="Hauser F."/>
            <person name="Garm A.L."/>
            <person name="Grimmelikhuijzen C.J.P."/>
        </authorList>
    </citation>
    <scope>NUCLEOTIDE SEQUENCE</scope>
</reference>
<dbReference type="Pfam" id="PF00001">
    <property type="entry name" value="7tm_1"/>
    <property type="match status" value="1"/>
</dbReference>
<keyword evidence="6 7" id="KW-0675">Receptor</keyword>
<feature type="transmembrane region" description="Helical" evidence="9">
    <location>
        <begin position="99"/>
        <end position="120"/>
    </location>
</feature>
<evidence type="ECO:0000259" key="10">
    <source>
        <dbReference type="PROSITE" id="PS50262"/>
    </source>
</evidence>
<dbReference type="SUPFAM" id="SSF81321">
    <property type="entry name" value="Family A G protein-coupled receptor-like"/>
    <property type="match status" value="1"/>
</dbReference>
<feature type="transmembrane region" description="Helical" evidence="9">
    <location>
        <begin position="58"/>
        <end position="79"/>
    </location>
</feature>
<dbReference type="GO" id="GO:0007218">
    <property type="term" value="P:neuropeptide signaling pathway"/>
    <property type="evidence" value="ECO:0007669"/>
    <property type="project" value="UniProtKB-KW"/>
</dbReference>
<feature type="transmembrane region" description="Helical" evidence="9">
    <location>
        <begin position="25"/>
        <end position="46"/>
    </location>
</feature>
<comment type="similarity">
    <text evidence="7">Belongs to the G-protein coupled receptor 1 family.</text>
</comment>
<evidence type="ECO:0000256" key="1">
    <source>
        <dbReference type="ARBA" id="ARBA00004651"/>
    </source>
</evidence>
<evidence type="ECO:0000256" key="8">
    <source>
        <dbReference type="SAM" id="MobiDB-lite"/>
    </source>
</evidence>
<keyword evidence="2" id="KW-1003">Cell membrane</keyword>
<proteinExistence type="evidence at transcript level"/>
<dbReference type="PROSITE" id="PS00237">
    <property type="entry name" value="G_PROTEIN_RECEP_F1_1"/>
    <property type="match status" value="1"/>
</dbReference>
<keyword evidence="4 9" id="KW-1133">Transmembrane helix</keyword>
<organism evidence="11">
    <name type="scientific">Tripedalia cystophora</name>
    <name type="common">Mangrove box jellyfish</name>
    <dbReference type="NCBI Taxonomy" id="6141"/>
    <lineage>
        <taxon>Eukaryota</taxon>
        <taxon>Metazoa</taxon>
        <taxon>Cnidaria</taxon>
        <taxon>Cubozoa</taxon>
        <taxon>Carybdeida</taxon>
        <taxon>Tripedaliidae</taxon>
        <taxon>Tripedalia</taxon>
    </lineage>
</organism>
<protein>
    <submittedName>
        <fullName evidence="11">Neuropeptide-like GPCR</fullName>
    </submittedName>
</protein>
<dbReference type="InterPro" id="IPR000276">
    <property type="entry name" value="GPCR_Rhodpsn"/>
</dbReference>
<feature type="region of interest" description="Disordered" evidence="8">
    <location>
        <begin position="322"/>
        <end position="341"/>
    </location>
</feature>
<dbReference type="PROSITE" id="PS50262">
    <property type="entry name" value="G_PROTEIN_RECEP_F1_2"/>
    <property type="match status" value="1"/>
</dbReference>
<feature type="transmembrane region" description="Helical" evidence="9">
    <location>
        <begin position="233"/>
        <end position="257"/>
    </location>
</feature>
<evidence type="ECO:0000256" key="7">
    <source>
        <dbReference type="RuleBase" id="RU000688"/>
    </source>
</evidence>
<name>A0A4D5XW90_TRICY</name>
<evidence type="ECO:0000256" key="5">
    <source>
        <dbReference type="ARBA" id="ARBA00023136"/>
    </source>
</evidence>
<keyword evidence="7" id="KW-0807">Transducer</keyword>